<protein>
    <recommendedName>
        <fullName evidence="2">DUF362 domain-containing protein</fullName>
    </recommendedName>
</protein>
<proteinExistence type="predicted"/>
<gene>
    <name evidence="1" type="ORF">S06H3_19596</name>
</gene>
<sequence length="170" mass="18954">GYNFPRVLTLDVKDCIWVEVDNPLLKPLAVPTFWVPNVILSSDYLITVAPLKVFQGRGSLSLMNLLTLLPSSKYGGEAKRGWGDLYELGIDRVVADLYFTLPFDLGIIEARQKFITQDDPTRGEIEECGKVFIGEPFQVDCEASETLGLKTGYLDLIRTAKAAFEANLYT</sequence>
<name>X1MLQ7_9ZZZZ</name>
<feature type="non-terminal residue" evidence="1">
    <location>
        <position position="1"/>
    </location>
</feature>
<reference evidence="1" key="1">
    <citation type="journal article" date="2014" name="Front. Microbiol.">
        <title>High frequency of phylogenetically diverse reductive dehalogenase-homologous genes in deep subseafloor sedimentary metagenomes.</title>
        <authorList>
            <person name="Kawai M."/>
            <person name="Futagami T."/>
            <person name="Toyoda A."/>
            <person name="Takaki Y."/>
            <person name="Nishi S."/>
            <person name="Hori S."/>
            <person name="Arai W."/>
            <person name="Tsubouchi T."/>
            <person name="Morono Y."/>
            <person name="Uchiyama I."/>
            <person name="Ito T."/>
            <person name="Fujiyama A."/>
            <person name="Inagaki F."/>
            <person name="Takami H."/>
        </authorList>
    </citation>
    <scope>NUCLEOTIDE SEQUENCE</scope>
    <source>
        <strain evidence="1">Expedition CK06-06</strain>
    </source>
</reference>
<evidence type="ECO:0000313" key="1">
    <source>
        <dbReference type="EMBL" id="GAI07319.1"/>
    </source>
</evidence>
<evidence type="ECO:0008006" key="2">
    <source>
        <dbReference type="Google" id="ProtNLM"/>
    </source>
</evidence>
<dbReference type="AlphaFoldDB" id="X1MLQ7"/>
<organism evidence="1">
    <name type="scientific">marine sediment metagenome</name>
    <dbReference type="NCBI Taxonomy" id="412755"/>
    <lineage>
        <taxon>unclassified sequences</taxon>
        <taxon>metagenomes</taxon>
        <taxon>ecological metagenomes</taxon>
    </lineage>
</organism>
<accession>X1MLQ7</accession>
<comment type="caution">
    <text evidence="1">The sequence shown here is derived from an EMBL/GenBank/DDBJ whole genome shotgun (WGS) entry which is preliminary data.</text>
</comment>
<dbReference type="EMBL" id="BARV01010048">
    <property type="protein sequence ID" value="GAI07319.1"/>
    <property type="molecule type" value="Genomic_DNA"/>
</dbReference>